<proteinExistence type="predicted"/>
<dbReference type="Proteomes" id="UP000765509">
    <property type="component" value="Unassembled WGS sequence"/>
</dbReference>
<comment type="caution">
    <text evidence="1">The sequence shown here is derived from an EMBL/GenBank/DDBJ whole genome shotgun (WGS) entry which is preliminary data.</text>
</comment>
<name>A0A9Q3CXG7_9BASI</name>
<gene>
    <name evidence="1" type="ORF">O181_031362</name>
</gene>
<sequence length="137" mass="16724">MKEIHGRRSWPWWKSQIIQNYSNGTCIWQKTISFENEKYSVDKYTYEWCLRQSKRLKDIYPQMNIQMRNHKLLTQIPGELENALKCRYNQSYTLDEISNTLKDVRKRTNIGKYFPYRSSGFREKQPFMVELKDKPIE</sequence>
<dbReference type="OrthoDB" id="2514797at2759"/>
<evidence type="ECO:0000313" key="2">
    <source>
        <dbReference type="Proteomes" id="UP000765509"/>
    </source>
</evidence>
<dbReference type="EMBL" id="AVOT02011193">
    <property type="protein sequence ID" value="MBW0491647.1"/>
    <property type="molecule type" value="Genomic_DNA"/>
</dbReference>
<reference evidence="1" key="1">
    <citation type="submission" date="2021-03" db="EMBL/GenBank/DDBJ databases">
        <title>Draft genome sequence of rust myrtle Austropuccinia psidii MF-1, a brazilian biotype.</title>
        <authorList>
            <person name="Quecine M.C."/>
            <person name="Pachon D.M.R."/>
            <person name="Bonatelli M.L."/>
            <person name="Correr F.H."/>
            <person name="Franceschini L.M."/>
            <person name="Leite T.F."/>
            <person name="Margarido G.R.A."/>
            <person name="Almeida C.A."/>
            <person name="Ferrarezi J.A."/>
            <person name="Labate C.A."/>
        </authorList>
    </citation>
    <scope>NUCLEOTIDE SEQUENCE</scope>
    <source>
        <strain evidence="1">MF-1</strain>
    </source>
</reference>
<dbReference type="AlphaFoldDB" id="A0A9Q3CXG7"/>
<organism evidence="1 2">
    <name type="scientific">Austropuccinia psidii MF-1</name>
    <dbReference type="NCBI Taxonomy" id="1389203"/>
    <lineage>
        <taxon>Eukaryota</taxon>
        <taxon>Fungi</taxon>
        <taxon>Dikarya</taxon>
        <taxon>Basidiomycota</taxon>
        <taxon>Pucciniomycotina</taxon>
        <taxon>Pucciniomycetes</taxon>
        <taxon>Pucciniales</taxon>
        <taxon>Sphaerophragmiaceae</taxon>
        <taxon>Austropuccinia</taxon>
    </lineage>
</organism>
<keyword evidence="2" id="KW-1185">Reference proteome</keyword>
<protein>
    <submittedName>
        <fullName evidence="1">Uncharacterized protein</fullName>
    </submittedName>
</protein>
<evidence type="ECO:0000313" key="1">
    <source>
        <dbReference type="EMBL" id="MBW0491647.1"/>
    </source>
</evidence>
<accession>A0A9Q3CXG7</accession>